<keyword evidence="2" id="KW-1185">Reference proteome</keyword>
<comment type="caution">
    <text evidence="1">The sequence shown here is derived from an EMBL/GenBank/DDBJ whole genome shotgun (WGS) entry which is preliminary data.</text>
</comment>
<dbReference type="Proteomes" id="UP000187203">
    <property type="component" value="Unassembled WGS sequence"/>
</dbReference>
<sequence>MRDLWHGFNFETLVSGGLLMGCIRCRRIEEIREGECERVKSRYVEVEE</sequence>
<gene>
    <name evidence="1" type="ORF">COLO4_22251</name>
</gene>
<dbReference type="AlphaFoldDB" id="A0A1R3INB9"/>
<reference evidence="2" key="1">
    <citation type="submission" date="2013-09" db="EMBL/GenBank/DDBJ databases">
        <title>Corchorus olitorius genome sequencing.</title>
        <authorList>
            <person name="Alam M."/>
            <person name="Haque M.S."/>
            <person name="Islam M.S."/>
            <person name="Emdad E.M."/>
            <person name="Islam M.M."/>
            <person name="Ahmed B."/>
            <person name="Halim A."/>
            <person name="Hossen Q.M.M."/>
            <person name="Hossain M.Z."/>
            <person name="Ahmed R."/>
            <person name="Khan M.M."/>
            <person name="Islam R."/>
            <person name="Rashid M.M."/>
            <person name="Khan S.A."/>
            <person name="Rahman M.S."/>
            <person name="Alam M."/>
            <person name="Yahiya A.S."/>
            <person name="Khan M.S."/>
            <person name="Azam M.S."/>
            <person name="Haque T."/>
            <person name="Lashkar M.Z.H."/>
            <person name="Akhand A.I."/>
            <person name="Morshed G."/>
            <person name="Roy S."/>
            <person name="Uddin K.S."/>
            <person name="Rabeya T."/>
            <person name="Hossain A.S."/>
            <person name="Chowdhury A."/>
            <person name="Snigdha A.R."/>
            <person name="Mortoza M.S."/>
            <person name="Matin S.A."/>
            <person name="Hoque S.M.E."/>
            <person name="Islam M.K."/>
            <person name="Roy D.K."/>
            <person name="Haider R."/>
            <person name="Moosa M.M."/>
            <person name="Elias S.M."/>
            <person name="Hasan A.M."/>
            <person name="Jahan S."/>
            <person name="Shafiuddin M."/>
            <person name="Mahmood N."/>
            <person name="Shommy N.S."/>
        </authorList>
    </citation>
    <scope>NUCLEOTIDE SEQUENCE [LARGE SCALE GENOMIC DNA]</scope>
    <source>
        <strain evidence="2">cv. O-4</strain>
    </source>
</reference>
<proteinExistence type="predicted"/>
<evidence type="ECO:0000313" key="2">
    <source>
        <dbReference type="Proteomes" id="UP000187203"/>
    </source>
</evidence>
<dbReference type="PROSITE" id="PS51257">
    <property type="entry name" value="PROKAR_LIPOPROTEIN"/>
    <property type="match status" value="1"/>
</dbReference>
<organism evidence="1 2">
    <name type="scientific">Corchorus olitorius</name>
    <dbReference type="NCBI Taxonomy" id="93759"/>
    <lineage>
        <taxon>Eukaryota</taxon>
        <taxon>Viridiplantae</taxon>
        <taxon>Streptophyta</taxon>
        <taxon>Embryophyta</taxon>
        <taxon>Tracheophyta</taxon>
        <taxon>Spermatophyta</taxon>
        <taxon>Magnoliopsida</taxon>
        <taxon>eudicotyledons</taxon>
        <taxon>Gunneridae</taxon>
        <taxon>Pentapetalae</taxon>
        <taxon>rosids</taxon>
        <taxon>malvids</taxon>
        <taxon>Malvales</taxon>
        <taxon>Malvaceae</taxon>
        <taxon>Grewioideae</taxon>
        <taxon>Apeibeae</taxon>
        <taxon>Corchorus</taxon>
    </lineage>
</organism>
<protein>
    <submittedName>
        <fullName evidence="1">Uncharacterized protein</fullName>
    </submittedName>
</protein>
<name>A0A1R3INB9_9ROSI</name>
<evidence type="ECO:0000313" key="1">
    <source>
        <dbReference type="EMBL" id="OMO84040.1"/>
    </source>
</evidence>
<accession>A0A1R3INB9</accession>
<dbReference type="EMBL" id="AWUE01017895">
    <property type="protein sequence ID" value="OMO84040.1"/>
    <property type="molecule type" value="Genomic_DNA"/>
</dbReference>